<dbReference type="AlphaFoldDB" id="A0A2U8P5M2"/>
<dbReference type="Proteomes" id="UP000215703">
    <property type="component" value="Chromosome"/>
</dbReference>
<proteinExistence type="predicted"/>
<evidence type="ECO:0000259" key="2">
    <source>
        <dbReference type="Pfam" id="PF13476"/>
    </source>
</evidence>
<dbReference type="PANTHER" id="PTHR32182:SF0">
    <property type="entry name" value="DNA REPLICATION AND REPAIR PROTEIN RECF"/>
    <property type="match status" value="1"/>
</dbReference>
<dbReference type="InterPro" id="IPR027417">
    <property type="entry name" value="P-loop_NTPase"/>
</dbReference>
<evidence type="ECO:0000256" key="1">
    <source>
        <dbReference type="SAM" id="Coils"/>
    </source>
</evidence>
<feature type="domain" description="Rad50/SbcC-type AAA" evidence="2">
    <location>
        <begin position="16"/>
        <end position="67"/>
    </location>
</feature>
<reference evidence="3 4" key="1">
    <citation type="journal article" date="2014" name="Int. J. Syst. Evol. Microbiol.">
        <title>Bradyrhizobium ottawaense sp. nov., a symbiotic nitrogen fixing bacterium from root nodules of soybeans in Canada.</title>
        <authorList>
            <person name="Yu X."/>
            <person name="Cloutier S."/>
            <person name="Tambong J.T."/>
            <person name="Bromfield E.S."/>
        </authorList>
    </citation>
    <scope>NUCLEOTIDE SEQUENCE [LARGE SCALE GENOMIC DNA]</scope>
    <source>
        <strain evidence="3 4">OO99</strain>
    </source>
</reference>
<name>A0A2U8P5M2_9BRAD</name>
<dbReference type="Pfam" id="PF13476">
    <property type="entry name" value="AAA_23"/>
    <property type="match status" value="1"/>
</dbReference>
<evidence type="ECO:0000313" key="3">
    <source>
        <dbReference type="EMBL" id="AWL93030.1"/>
    </source>
</evidence>
<sequence>MLPRRRAKMKHRIRQIDLQGFRGFGASLQSFTLPESVVALWGGNSQGKTSLAEAIEFLLTGHIARRELLASAKDEFSRALRNAHIPDSVAVFVEAHFVCPDGVCRRLRRTLTTDYDGSTDCVSKLEIDGAGCSESDVEARLGLRLLHPPLRAPVLAQHTLSYVFTASPTERAAYFRAVLDTQDLEDFRASVSMLPAELPAPSCAGIKHLSALGNIAELATVLKAIRNAKTKQTIERALATAIQTILDSIGVTAKASFIERIEQLDAELTGRRAQAFPIELFSRKPLAPWTDPIGGLADALTIYRREKAAISSESQRLVALFESALAIPTIHACSEPTDCPLCGTASTLTPERVAFLKEQLTANEAYQAAEKAALEALRATNAQLLTLSTAALAALPRFTTVTAADRRTRGFTVRRAEALSGHAEGSRRWAAASRALWRTTKRYCDHIAALRVGIEAAINGIAAWDTDTDLLNGVADAADRFAQLETATASYTAAVDTISGAIMAAVDQSVQTTGWEELIALARDPAAALQALNKLREHQQTVKALEKALREIDVAIGKVADEKFSDLSVQVLAWWERLRPGEPTFFSGVQRRGTKTRRTVDVKVALSAKEDRSDIKLRDAVAVFSQSQLHCLGLSLFLARAIDGGAGFVVLDDPVLTSDDDFRPNFASSVIEALLDAGVQVVVITQDHKSWKDIGHRWEHRGAAQFQIVRENPVAGSEIRGQGDALATMLAQARPFINSQDSEQRKEGATRLRRIIERFCKELIVKSRHANGDAMASITDYDGKAYGDFSAQALALLTLDPSHRGKLNAAYGYVTPGPHDDTPPSTAQLKVAAGDLNRLKKDYLP</sequence>
<gene>
    <name evidence="3" type="ORF">CIT37_13065</name>
</gene>
<dbReference type="PANTHER" id="PTHR32182">
    <property type="entry name" value="DNA REPLICATION AND REPAIR PROTEIN RECF"/>
    <property type="match status" value="1"/>
</dbReference>
<dbReference type="EMBL" id="CP029425">
    <property type="protein sequence ID" value="AWL93030.1"/>
    <property type="molecule type" value="Genomic_DNA"/>
</dbReference>
<keyword evidence="1" id="KW-0175">Coiled coil</keyword>
<feature type="coiled-coil region" evidence="1">
    <location>
        <begin position="528"/>
        <end position="555"/>
    </location>
</feature>
<dbReference type="InterPro" id="IPR038729">
    <property type="entry name" value="Rad50/SbcC_AAA"/>
</dbReference>
<reference evidence="3 4" key="2">
    <citation type="journal article" date="2017" name="Syst. Appl. Microbiol.">
        <title>Soybeans inoculated with root zone soils of Canadian native legumes harbour diverse and novel Bradyrhizobium spp. that possess agricultural potential.</title>
        <authorList>
            <person name="Bromfield E.S.P."/>
            <person name="Cloutier S."/>
            <person name="Tambong J.T."/>
            <person name="Tran Thi T.V."/>
        </authorList>
    </citation>
    <scope>NUCLEOTIDE SEQUENCE [LARGE SCALE GENOMIC DNA]</scope>
    <source>
        <strain evidence="3 4">OO99</strain>
    </source>
</reference>
<dbReference type="GO" id="GO:0006302">
    <property type="term" value="P:double-strand break repair"/>
    <property type="evidence" value="ECO:0007669"/>
    <property type="project" value="InterPro"/>
</dbReference>
<dbReference type="KEGG" id="bot:CIT37_13065"/>
<dbReference type="GO" id="GO:0000731">
    <property type="term" value="P:DNA synthesis involved in DNA repair"/>
    <property type="evidence" value="ECO:0007669"/>
    <property type="project" value="TreeGrafter"/>
</dbReference>
<dbReference type="Gene3D" id="3.40.50.300">
    <property type="entry name" value="P-loop containing nucleotide triphosphate hydrolases"/>
    <property type="match status" value="2"/>
</dbReference>
<accession>A0A2U8P5M2</accession>
<evidence type="ECO:0000313" key="4">
    <source>
        <dbReference type="Proteomes" id="UP000215703"/>
    </source>
</evidence>
<dbReference type="SUPFAM" id="SSF52540">
    <property type="entry name" value="P-loop containing nucleoside triphosphate hydrolases"/>
    <property type="match status" value="1"/>
</dbReference>
<protein>
    <recommendedName>
        <fullName evidence="2">Rad50/SbcC-type AAA domain-containing protein</fullName>
    </recommendedName>
</protein>
<dbReference type="GO" id="GO:0016887">
    <property type="term" value="F:ATP hydrolysis activity"/>
    <property type="evidence" value="ECO:0007669"/>
    <property type="project" value="InterPro"/>
</dbReference>
<organism evidence="3 4">
    <name type="scientific">Bradyrhizobium ottawaense</name>
    <dbReference type="NCBI Taxonomy" id="931866"/>
    <lineage>
        <taxon>Bacteria</taxon>
        <taxon>Pseudomonadati</taxon>
        <taxon>Pseudomonadota</taxon>
        <taxon>Alphaproteobacteria</taxon>
        <taxon>Hyphomicrobiales</taxon>
        <taxon>Nitrobacteraceae</taxon>
        <taxon>Bradyrhizobium</taxon>
    </lineage>
</organism>